<feature type="chain" id="PRO_5019809775" evidence="6">
    <location>
        <begin position="20"/>
        <end position="122"/>
    </location>
</feature>
<evidence type="ECO:0000256" key="2">
    <source>
        <dbReference type="ARBA" id="ARBA00022525"/>
    </source>
</evidence>
<evidence type="ECO:0000256" key="3">
    <source>
        <dbReference type="ARBA" id="ARBA00022656"/>
    </source>
</evidence>
<keyword evidence="5" id="KW-1015">Disulfide bond</keyword>
<evidence type="ECO:0000256" key="4">
    <source>
        <dbReference type="ARBA" id="ARBA00022729"/>
    </source>
</evidence>
<dbReference type="AlphaFoldDB" id="A0A482Z7L7"/>
<reference evidence="7" key="1">
    <citation type="submission" date="2017-03" db="EMBL/GenBank/DDBJ databases">
        <authorList>
            <person name="QRISCLOUD D."/>
        </authorList>
    </citation>
    <scope>NUCLEOTIDE SEQUENCE</scope>
</reference>
<dbReference type="PROSITE" id="PS60029">
    <property type="entry name" value="SPIDER_CSTX"/>
    <property type="match status" value="1"/>
</dbReference>
<protein>
    <submittedName>
        <fullName evidence="7">U21-Lycotoxin-Lsp1r_1</fullName>
    </submittedName>
</protein>
<dbReference type="GO" id="GO:0090729">
    <property type="term" value="F:toxin activity"/>
    <property type="evidence" value="ECO:0007669"/>
    <property type="project" value="UniProtKB-KW"/>
</dbReference>
<name>A0A482Z7L7_9ARAC</name>
<keyword evidence="3" id="KW-0800">Toxin</keyword>
<evidence type="ECO:0000256" key="5">
    <source>
        <dbReference type="ARBA" id="ARBA00023157"/>
    </source>
</evidence>
<comment type="subcellular location">
    <subcellularLocation>
        <location evidence="1">Secreted</location>
    </subcellularLocation>
</comment>
<dbReference type="GO" id="GO:0005576">
    <property type="term" value="C:extracellular region"/>
    <property type="evidence" value="ECO:0007669"/>
    <property type="project" value="UniProtKB-SubCell"/>
</dbReference>
<dbReference type="InterPro" id="IPR019553">
    <property type="entry name" value="Spider_toxin_CSTX_knottin"/>
</dbReference>
<reference evidence="7" key="2">
    <citation type="submission" date="2019-04" db="EMBL/GenBank/DDBJ databases">
        <title>Unravelling the molecular evolution of spider venoms.</title>
        <authorList>
            <person name="Pineda S."/>
        </authorList>
    </citation>
    <scope>NUCLEOTIDE SEQUENCE</scope>
</reference>
<organism evidence="7">
    <name type="scientific">Lycosa sp. SGP-2016</name>
    <dbReference type="NCBI Taxonomy" id="1905177"/>
    <lineage>
        <taxon>Eukaryota</taxon>
        <taxon>Metazoa</taxon>
        <taxon>Ecdysozoa</taxon>
        <taxon>Arthropoda</taxon>
        <taxon>Chelicerata</taxon>
        <taxon>Arachnida</taxon>
        <taxon>Araneae</taxon>
        <taxon>Araneomorphae</taxon>
        <taxon>Entelegynae</taxon>
        <taxon>Lycosoidea</taxon>
        <taxon>Lycosidae</taxon>
        <taxon>Lycosa</taxon>
    </lineage>
</organism>
<dbReference type="InterPro" id="IPR011142">
    <property type="entry name" value="Spider_toxin_CSTX_Knottin_CS"/>
</dbReference>
<evidence type="ECO:0000313" key="7">
    <source>
        <dbReference type="EMBL" id="SMD46674.1"/>
    </source>
</evidence>
<accession>A0A482Z7L7</accession>
<feature type="signal peptide" evidence="6">
    <location>
        <begin position="1"/>
        <end position="19"/>
    </location>
</feature>
<keyword evidence="2" id="KW-0964">Secreted</keyword>
<keyword evidence="4 6" id="KW-0732">Signal</keyword>
<sequence>MKVFVVVALLVTLISYSSSEGIDDLDADDFLSLMANEQPRKDCIPKHHECTSDKHGCCRGHMFKYKCQCTTVVDQSGEQAERCFCGTAPHHKAVEWVTGLRKETLRIKELPSLEYVKTSYLP</sequence>
<dbReference type="Pfam" id="PF10530">
    <property type="entry name" value="Toxin_35"/>
    <property type="match status" value="1"/>
</dbReference>
<evidence type="ECO:0000256" key="1">
    <source>
        <dbReference type="ARBA" id="ARBA00004613"/>
    </source>
</evidence>
<proteinExistence type="predicted"/>
<dbReference type="EMBL" id="HAGS01000044">
    <property type="protein sequence ID" value="SMD46674.1"/>
    <property type="molecule type" value="Transcribed_RNA"/>
</dbReference>
<evidence type="ECO:0000256" key="6">
    <source>
        <dbReference type="SAM" id="SignalP"/>
    </source>
</evidence>